<reference evidence="1 2" key="1">
    <citation type="journal article" date="2015" name="Genome Biol.">
        <title>Comparative genomics of Steinernema reveals deeply conserved gene regulatory networks.</title>
        <authorList>
            <person name="Dillman A.R."/>
            <person name="Macchietto M."/>
            <person name="Porter C.F."/>
            <person name="Rogers A."/>
            <person name="Williams B."/>
            <person name="Antoshechkin I."/>
            <person name="Lee M.M."/>
            <person name="Goodwin Z."/>
            <person name="Lu X."/>
            <person name="Lewis E.E."/>
            <person name="Goodrich-Blair H."/>
            <person name="Stock S.P."/>
            <person name="Adams B.J."/>
            <person name="Sternberg P.W."/>
            <person name="Mortazavi A."/>
        </authorList>
    </citation>
    <scope>NUCLEOTIDE SEQUENCE [LARGE SCALE GENOMIC DNA]</scope>
    <source>
        <strain evidence="1 2">ALL</strain>
    </source>
</reference>
<comment type="caution">
    <text evidence="1">The sequence shown here is derived from an EMBL/GenBank/DDBJ whole genome shotgun (WGS) entry which is preliminary data.</text>
</comment>
<accession>A0A4U5LV70</accession>
<organism evidence="1 2">
    <name type="scientific">Steinernema carpocapsae</name>
    <name type="common">Entomopathogenic nematode</name>
    <dbReference type="NCBI Taxonomy" id="34508"/>
    <lineage>
        <taxon>Eukaryota</taxon>
        <taxon>Metazoa</taxon>
        <taxon>Ecdysozoa</taxon>
        <taxon>Nematoda</taxon>
        <taxon>Chromadorea</taxon>
        <taxon>Rhabditida</taxon>
        <taxon>Tylenchina</taxon>
        <taxon>Panagrolaimomorpha</taxon>
        <taxon>Strongyloidoidea</taxon>
        <taxon>Steinernematidae</taxon>
        <taxon>Steinernema</taxon>
    </lineage>
</organism>
<evidence type="ECO:0000313" key="1">
    <source>
        <dbReference type="EMBL" id="TKR60017.1"/>
    </source>
</evidence>
<sequence>MYTNQDREGFGEAKNGLQTRWMASRLANPACHPSLLQTAIARARGRRASENSPHKSTRLFTLVPNGNCVKLGLQSCNVSCSPFFAPMG</sequence>
<dbReference type="AlphaFoldDB" id="A0A4U5LV70"/>
<protein>
    <submittedName>
        <fullName evidence="1">Uncharacterized protein</fullName>
    </submittedName>
</protein>
<reference evidence="1 2" key="2">
    <citation type="journal article" date="2019" name="G3 (Bethesda)">
        <title>Hybrid Assembly of the Genome of the Entomopathogenic Nematode Steinernema carpocapsae Identifies the X-Chromosome.</title>
        <authorList>
            <person name="Serra L."/>
            <person name="Macchietto M."/>
            <person name="Macias-Munoz A."/>
            <person name="McGill C.J."/>
            <person name="Rodriguez I.M."/>
            <person name="Rodriguez B."/>
            <person name="Murad R."/>
            <person name="Mortazavi A."/>
        </authorList>
    </citation>
    <scope>NUCLEOTIDE SEQUENCE [LARGE SCALE GENOMIC DNA]</scope>
    <source>
        <strain evidence="1 2">ALL</strain>
    </source>
</reference>
<evidence type="ECO:0000313" key="2">
    <source>
        <dbReference type="Proteomes" id="UP000298663"/>
    </source>
</evidence>
<dbReference type="Proteomes" id="UP000298663">
    <property type="component" value="Unassembled WGS sequence"/>
</dbReference>
<gene>
    <name evidence="1" type="ORF">L596_029609</name>
</gene>
<proteinExistence type="predicted"/>
<dbReference type="EMBL" id="AZBU02000012">
    <property type="protein sequence ID" value="TKR60017.1"/>
    <property type="molecule type" value="Genomic_DNA"/>
</dbReference>
<keyword evidence="2" id="KW-1185">Reference proteome</keyword>
<name>A0A4U5LV70_STECR</name>